<gene>
    <name evidence="1" type="ORF">Csa_6G499010</name>
</gene>
<evidence type="ECO:0000313" key="2">
    <source>
        <dbReference type="Proteomes" id="UP000029981"/>
    </source>
</evidence>
<evidence type="ECO:0000313" key="1">
    <source>
        <dbReference type="EMBL" id="KGN48705.1"/>
    </source>
</evidence>
<dbReference type="AlphaFoldDB" id="A0A0A0KG63"/>
<keyword evidence="2" id="KW-1185">Reference proteome</keyword>
<proteinExistence type="predicted"/>
<reference evidence="1 2" key="4">
    <citation type="journal article" date="2011" name="BMC Genomics">
        <title>RNA-Seq improves annotation of protein-coding genes in the cucumber genome.</title>
        <authorList>
            <person name="Li Z."/>
            <person name="Zhang Z."/>
            <person name="Yan P."/>
            <person name="Huang S."/>
            <person name="Fei Z."/>
            <person name="Lin K."/>
        </authorList>
    </citation>
    <scope>NUCLEOTIDE SEQUENCE [LARGE SCALE GENOMIC DNA]</scope>
    <source>
        <strain evidence="2">cv. 9930</strain>
    </source>
</reference>
<reference evidence="1 2" key="2">
    <citation type="journal article" date="2009" name="PLoS ONE">
        <title>An integrated genetic and cytogenetic map of the cucumber genome.</title>
        <authorList>
            <person name="Ren Y."/>
            <person name="Zhang Z."/>
            <person name="Liu J."/>
            <person name="Staub J.E."/>
            <person name="Han Y."/>
            <person name="Cheng Z."/>
            <person name="Li X."/>
            <person name="Lu J."/>
            <person name="Miao H."/>
            <person name="Kang H."/>
            <person name="Xie B."/>
            <person name="Gu X."/>
            <person name="Wang X."/>
            <person name="Du Y."/>
            <person name="Jin W."/>
            <person name="Huang S."/>
        </authorList>
    </citation>
    <scope>NUCLEOTIDE SEQUENCE [LARGE SCALE GENOMIC DNA]</scope>
    <source>
        <strain evidence="2">cv. 9930</strain>
    </source>
</reference>
<accession>A0A0A0KG63</accession>
<dbReference type="Proteomes" id="UP000029981">
    <property type="component" value="Chromosome 6"/>
</dbReference>
<name>A0A0A0KG63_CUCSA</name>
<organism evidence="1 2">
    <name type="scientific">Cucumis sativus</name>
    <name type="common">Cucumber</name>
    <dbReference type="NCBI Taxonomy" id="3659"/>
    <lineage>
        <taxon>Eukaryota</taxon>
        <taxon>Viridiplantae</taxon>
        <taxon>Streptophyta</taxon>
        <taxon>Embryophyta</taxon>
        <taxon>Tracheophyta</taxon>
        <taxon>Spermatophyta</taxon>
        <taxon>Magnoliopsida</taxon>
        <taxon>eudicotyledons</taxon>
        <taxon>Gunneridae</taxon>
        <taxon>Pentapetalae</taxon>
        <taxon>rosids</taxon>
        <taxon>fabids</taxon>
        <taxon>Cucurbitales</taxon>
        <taxon>Cucurbitaceae</taxon>
        <taxon>Benincaseae</taxon>
        <taxon>Cucumis</taxon>
    </lineage>
</organism>
<dbReference type="EMBL" id="CM002927">
    <property type="protein sequence ID" value="KGN48705.1"/>
    <property type="molecule type" value="Genomic_DNA"/>
</dbReference>
<dbReference type="Gramene" id="KGN48705">
    <property type="protein sequence ID" value="KGN48705"/>
    <property type="gene ID" value="Csa_6G499010"/>
</dbReference>
<reference evidence="1 2" key="3">
    <citation type="journal article" date="2010" name="BMC Genomics">
        <title>Transcriptome sequencing and comparative analysis of cucumber flowers with different sex types.</title>
        <authorList>
            <person name="Guo S."/>
            <person name="Zheng Y."/>
            <person name="Joung J.G."/>
            <person name="Liu S."/>
            <person name="Zhang Z."/>
            <person name="Crasta O.R."/>
            <person name="Sobral B.W."/>
            <person name="Xu Y."/>
            <person name="Huang S."/>
            <person name="Fei Z."/>
        </authorList>
    </citation>
    <scope>NUCLEOTIDE SEQUENCE [LARGE SCALE GENOMIC DNA]</scope>
    <source>
        <strain evidence="2">cv. 9930</strain>
    </source>
</reference>
<sequence length="73" mass="8577">MDLHNYHSLGRLQYYILPSILNLLRQSLVDELEFCFSRNGDFHLLSTVASFSCRYSLVAFHLSQKTNPNRKQE</sequence>
<protein>
    <submittedName>
        <fullName evidence="1">Uncharacterized protein</fullName>
    </submittedName>
</protein>
<reference evidence="1 2" key="1">
    <citation type="journal article" date="2009" name="Nat. Genet.">
        <title>The genome of the cucumber, Cucumis sativus L.</title>
        <authorList>
            <person name="Huang S."/>
            <person name="Li R."/>
            <person name="Zhang Z."/>
            <person name="Li L."/>
            <person name="Gu X."/>
            <person name="Fan W."/>
            <person name="Lucas W.J."/>
            <person name="Wang X."/>
            <person name="Xie B."/>
            <person name="Ni P."/>
            <person name="Ren Y."/>
            <person name="Zhu H."/>
            <person name="Li J."/>
            <person name="Lin K."/>
            <person name="Jin W."/>
            <person name="Fei Z."/>
            <person name="Li G."/>
            <person name="Staub J."/>
            <person name="Kilian A."/>
            <person name="van der Vossen E.A."/>
            <person name="Wu Y."/>
            <person name="Guo J."/>
            <person name="He J."/>
            <person name="Jia Z."/>
            <person name="Ren Y."/>
            <person name="Tian G."/>
            <person name="Lu Y."/>
            <person name="Ruan J."/>
            <person name="Qian W."/>
            <person name="Wang M."/>
            <person name="Huang Q."/>
            <person name="Li B."/>
            <person name="Xuan Z."/>
            <person name="Cao J."/>
            <person name="Asan"/>
            <person name="Wu Z."/>
            <person name="Zhang J."/>
            <person name="Cai Q."/>
            <person name="Bai Y."/>
            <person name="Zhao B."/>
            <person name="Han Y."/>
            <person name="Li Y."/>
            <person name="Li X."/>
            <person name="Wang S."/>
            <person name="Shi Q."/>
            <person name="Liu S."/>
            <person name="Cho W.K."/>
            <person name="Kim J.Y."/>
            <person name="Xu Y."/>
            <person name="Heller-Uszynska K."/>
            <person name="Miao H."/>
            <person name="Cheng Z."/>
            <person name="Zhang S."/>
            <person name="Wu J."/>
            <person name="Yang Y."/>
            <person name="Kang H."/>
            <person name="Li M."/>
            <person name="Liang H."/>
            <person name="Ren X."/>
            <person name="Shi Z."/>
            <person name="Wen M."/>
            <person name="Jian M."/>
            <person name="Yang H."/>
            <person name="Zhang G."/>
            <person name="Yang Z."/>
            <person name="Chen R."/>
            <person name="Liu S."/>
            <person name="Li J."/>
            <person name="Ma L."/>
            <person name="Liu H."/>
            <person name="Zhou Y."/>
            <person name="Zhao J."/>
            <person name="Fang X."/>
            <person name="Li G."/>
            <person name="Fang L."/>
            <person name="Li Y."/>
            <person name="Liu D."/>
            <person name="Zheng H."/>
            <person name="Zhang Y."/>
            <person name="Qin N."/>
            <person name="Li Z."/>
            <person name="Yang G."/>
            <person name="Yang S."/>
            <person name="Bolund L."/>
            <person name="Kristiansen K."/>
            <person name="Zheng H."/>
            <person name="Li S."/>
            <person name="Zhang X."/>
            <person name="Yang H."/>
            <person name="Wang J."/>
            <person name="Sun R."/>
            <person name="Zhang B."/>
            <person name="Jiang S."/>
            <person name="Wang J."/>
            <person name="Du Y."/>
            <person name="Li S."/>
        </authorList>
    </citation>
    <scope>NUCLEOTIDE SEQUENCE [LARGE SCALE GENOMIC DNA]</scope>
    <source>
        <strain evidence="2">cv. 9930</strain>
    </source>
</reference>